<keyword evidence="6" id="KW-0443">Lipid metabolism</keyword>
<organism evidence="11 12">
    <name type="scientific">Erythranthe guttata</name>
    <name type="common">Yellow monkey flower</name>
    <name type="synonym">Mimulus guttatus</name>
    <dbReference type="NCBI Taxonomy" id="4155"/>
    <lineage>
        <taxon>Eukaryota</taxon>
        <taxon>Viridiplantae</taxon>
        <taxon>Streptophyta</taxon>
        <taxon>Embryophyta</taxon>
        <taxon>Tracheophyta</taxon>
        <taxon>Spermatophyta</taxon>
        <taxon>Magnoliopsida</taxon>
        <taxon>eudicotyledons</taxon>
        <taxon>Gunneridae</taxon>
        <taxon>Pentapetalae</taxon>
        <taxon>asterids</taxon>
        <taxon>lamiids</taxon>
        <taxon>Lamiales</taxon>
        <taxon>Phrymaceae</taxon>
        <taxon>Erythranthe</taxon>
    </lineage>
</organism>
<protein>
    <recommendedName>
        <fullName evidence="10">Wax synthase domain-containing protein</fullName>
    </recommendedName>
</protein>
<keyword evidence="4 9" id="KW-0812">Transmembrane</keyword>
<dbReference type="GO" id="GO:0006629">
    <property type="term" value="P:lipid metabolic process"/>
    <property type="evidence" value="ECO:0007669"/>
    <property type="project" value="UniProtKB-KW"/>
</dbReference>
<name>A0A022QHX9_ERYGU</name>
<dbReference type="InterPro" id="IPR044851">
    <property type="entry name" value="Wax_synthase"/>
</dbReference>
<evidence type="ECO:0000256" key="9">
    <source>
        <dbReference type="SAM" id="Phobius"/>
    </source>
</evidence>
<keyword evidence="5 9" id="KW-1133">Transmembrane helix</keyword>
<dbReference type="EMBL" id="KI631500">
    <property type="protein sequence ID" value="EYU27204.1"/>
    <property type="molecule type" value="Genomic_DNA"/>
</dbReference>
<dbReference type="AlphaFoldDB" id="A0A022QHX9"/>
<dbReference type="Pfam" id="PF13813">
    <property type="entry name" value="MBOAT_2"/>
    <property type="match status" value="1"/>
</dbReference>
<evidence type="ECO:0000256" key="8">
    <source>
        <dbReference type="ARBA" id="ARBA00023315"/>
    </source>
</evidence>
<keyword evidence="8" id="KW-0012">Acyltransferase</keyword>
<keyword evidence="3" id="KW-0808">Transferase</keyword>
<evidence type="ECO:0000256" key="4">
    <source>
        <dbReference type="ARBA" id="ARBA00022692"/>
    </source>
</evidence>
<evidence type="ECO:0000313" key="12">
    <source>
        <dbReference type="Proteomes" id="UP000030748"/>
    </source>
</evidence>
<feature type="domain" description="Wax synthase" evidence="10">
    <location>
        <begin position="88"/>
        <end position="124"/>
    </location>
</feature>
<evidence type="ECO:0000313" key="11">
    <source>
        <dbReference type="EMBL" id="EYU27204.1"/>
    </source>
</evidence>
<evidence type="ECO:0000256" key="3">
    <source>
        <dbReference type="ARBA" id="ARBA00022679"/>
    </source>
</evidence>
<sequence length="137" mass="16078">MNFTHTHTQIETRIKKSACKCGCFEWVDAVVDAVVDGCLDTIKTYDYEDHIHRRIIVVLYCFHIYLCLEIMLVVAAATARWLLSAELEPQFNEPYLSTSLQDFWGRRWNLMVMRMPRPTVYPCLTGQRRFISIIDGR</sequence>
<evidence type="ECO:0000259" key="10">
    <source>
        <dbReference type="Pfam" id="PF13813"/>
    </source>
</evidence>
<dbReference type="InterPro" id="IPR032805">
    <property type="entry name" value="Wax_synthase_dom"/>
</dbReference>
<dbReference type="PANTHER" id="PTHR31595:SF77">
    <property type="entry name" value="ACYL-COA--STEROL O-ACYLTRANSFERASE 1-LIKE"/>
    <property type="match status" value="1"/>
</dbReference>
<evidence type="ECO:0000256" key="1">
    <source>
        <dbReference type="ARBA" id="ARBA00004141"/>
    </source>
</evidence>
<keyword evidence="12" id="KW-1185">Reference proteome</keyword>
<comment type="subcellular location">
    <subcellularLocation>
        <location evidence="1">Membrane</location>
        <topology evidence="1">Multi-pass membrane protein</topology>
    </subcellularLocation>
</comment>
<accession>A0A022QHX9</accession>
<dbReference type="PANTHER" id="PTHR31595">
    <property type="entry name" value="LONG-CHAIN-ALCOHOL O-FATTY-ACYLTRANSFERASE 3-RELATED"/>
    <property type="match status" value="1"/>
</dbReference>
<dbReference type="Proteomes" id="UP000030748">
    <property type="component" value="Unassembled WGS sequence"/>
</dbReference>
<feature type="transmembrane region" description="Helical" evidence="9">
    <location>
        <begin position="57"/>
        <end position="83"/>
    </location>
</feature>
<gene>
    <name evidence="11" type="ORF">MIMGU_mgv11b023119mg</name>
</gene>
<dbReference type="STRING" id="4155.A0A022QHX9"/>
<evidence type="ECO:0000256" key="6">
    <source>
        <dbReference type="ARBA" id="ARBA00023098"/>
    </source>
</evidence>
<evidence type="ECO:0000256" key="2">
    <source>
        <dbReference type="ARBA" id="ARBA00007282"/>
    </source>
</evidence>
<comment type="similarity">
    <text evidence="2">Belongs to the wax synthase family.</text>
</comment>
<dbReference type="GO" id="GO:0008374">
    <property type="term" value="F:O-acyltransferase activity"/>
    <property type="evidence" value="ECO:0007669"/>
    <property type="project" value="InterPro"/>
</dbReference>
<proteinExistence type="inferred from homology"/>
<dbReference type="GO" id="GO:0016020">
    <property type="term" value="C:membrane"/>
    <property type="evidence" value="ECO:0007669"/>
    <property type="project" value="UniProtKB-SubCell"/>
</dbReference>
<evidence type="ECO:0000256" key="7">
    <source>
        <dbReference type="ARBA" id="ARBA00023136"/>
    </source>
</evidence>
<reference evidence="11 12" key="1">
    <citation type="journal article" date="2013" name="Proc. Natl. Acad. Sci. U.S.A.">
        <title>Fine-scale variation in meiotic recombination in Mimulus inferred from population shotgun sequencing.</title>
        <authorList>
            <person name="Hellsten U."/>
            <person name="Wright K.M."/>
            <person name="Jenkins J."/>
            <person name="Shu S."/>
            <person name="Yuan Y."/>
            <person name="Wessler S.R."/>
            <person name="Schmutz J."/>
            <person name="Willis J.H."/>
            <person name="Rokhsar D.S."/>
        </authorList>
    </citation>
    <scope>NUCLEOTIDE SEQUENCE [LARGE SCALE GENOMIC DNA]</scope>
    <source>
        <strain evidence="12">cv. DUN x IM62</strain>
    </source>
</reference>
<evidence type="ECO:0000256" key="5">
    <source>
        <dbReference type="ARBA" id="ARBA00022989"/>
    </source>
</evidence>
<keyword evidence="7 9" id="KW-0472">Membrane</keyword>